<sequence length="256" mass="26634">MTSHAPTPPPAARPGHRTPRRSPAPRHATVRPVVARGVTRRFGRRTVIPPTDVTVHPGEILGLTGPSGAGKTTMLALLSGLDSPSSGTVTAPSRRERAFVFQDYNLLESLTARDNALLTARLLGRRTTRRDVRDVFASLGLDGLERRLPHQLSGGQQQRVAVARVLLARVPYIFADEPTGALDPASAAVVLDHLRGCADRGAAVVLVTHTREAMRIVDRVLPLGGGGGGVGPGPGAGPGPRPGVGPGPGGAAEVPR</sequence>
<dbReference type="GeneID" id="60808752"/>
<reference evidence="5" key="1">
    <citation type="submission" date="2020-08" db="EMBL/GenBank/DDBJ databases">
        <title>Sequencing the genomes of 1000 actinobacteria strains.</title>
        <authorList>
            <person name="Klenk H.-P."/>
        </authorList>
    </citation>
    <scope>NUCLEOTIDE SEQUENCE</scope>
    <source>
        <strain evidence="5">DSM 20582</strain>
    </source>
</reference>
<dbReference type="GO" id="GO:0016887">
    <property type="term" value="F:ATP hydrolysis activity"/>
    <property type="evidence" value="ECO:0007669"/>
    <property type="project" value="InterPro"/>
</dbReference>
<feature type="region of interest" description="Disordered" evidence="3">
    <location>
        <begin position="227"/>
        <end position="256"/>
    </location>
</feature>
<feature type="region of interest" description="Disordered" evidence="3">
    <location>
        <begin position="1"/>
        <end position="30"/>
    </location>
</feature>
<name>A0A8H9Y847_9CORY</name>
<keyword evidence="2 5" id="KW-0067">ATP-binding</keyword>
<organism evidence="5 6">
    <name type="scientific">Corynebacterium bovis DSM 20582 = CIP 54.80</name>
    <dbReference type="NCBI Taxonomy" id="927655"/>
    <lineage>
        <taxon>Bacteria</taxon>
        <taxon>Bacillati</taxon>
        <taxon>Actinomycetota</taxon>
        <taxon>Actinomycetes</taxon>
        <taxon>Mycobacteriales</taxon>
        <taxon>Corynebacteriaceae</taxon>
        <taxon>Corynebacterium</taxon>
    </lineage>
</organism>
<dbReference type="SUPFAM" id="SSF52540">
    <property type="entry name" value="P-loop containing nucleoside triphosphate hydrolases"/>
    <property type="match status" value="1"/>
</dbReference>
<feature type="compositionally biased region" description="Pro residues" evidence="3">
    <location>
        <begin position="1"/>
        <end position="12"/>
    </location>
</feature>
<dbReference type="InterPro" id="IPR027417">
    <property type="entry name" value="P-loop_NTPase"/>
</dbReference>
<evidence type="ECO:0000313" key="6">
    <source>
        <dbReference type="Proteomes" id="UP000612712"/>
    </source>
</evidence>
<dbReference type="RefSeq" id="WP_010270539.1">
    <property type="nucleotide sequence ID" value="NZ_AENJ01000236.1"/>
</dbReference>
<evidence type="ECO:0000259" key="4">
    <source>
        <dbReference type="PROSITE" id="PS50893"/>
    </source>
</evidence>
<dbReference type="InterPro" id="IPR003593">
    <property type="entry name" value="AAA+_ATPase"/>
</dbReference>
<dbReference type="PROSITE" id="PS50893">
    <property type="entry name" value="ABC_TRANSPORTER_2"/>
    <property type="match status" value="1"/>
</dbReference>
<dbReference type="GO" id="GO:0022857">
    <property type="term" value="F:transmembrane transporter activity"/>
    <property type="evidence" value="ECO:0007669"/>
    <property type="project" value="TreeGrafter"/>
</dbReference>
<feature type="domain" description="ABC transporter" evidence="4">
    <location>
        <begin position="33"/>
        <end position="250"/>
    </location>
</feature>
<dbReference type="Gene3D" id="3.40.50.300">
    <property type="entry name" value="P-loop containing nucleotide triphosphate hydrolases"/>
    <property type="match status" value="1"/>
</dbReference>
<evidence type="ECO:0000313" key="5">
    <source>
        <dbReference type="EMBL" id="MBB3115191.1"/>
    </source>
</evidence>
<dbReference type="GO" id="GO:0005524">
    <property type="term" value="F:ATP binding"/>
    <property type="evidence" value="ECO:0007669"/>
    <property type="project" value="UniProtKB-KW"/>
</dbReference>
<dbReference type="InterPro" id="IPR003439">
    <property type="entry name" value="ABC_transporter-like_ATP-bd"/>
</dbReference>
<protein>
    <submittedName>
        <fullName evidence="5">Putative ABC transport system ATP-binding protein</fullName>
    </submittedName>
</protein>
<evidence type="ECO:0000256" key="2">
    <source>
        <dbReference type="ARBA" id="ARBA00022840"/>
    </source>
</evidence>
<gene>
    <name evidence="5" type="ORF">FHU32_000379</name>
</gene>
<dbReference type="Proteomes" id="UP000612712">
    <property type="component" value="Unassembled WGS sequence"/>
</dbReference>
<proteinExistence type="predicted"/>
<dbReference type="SMART" id="SM00382">
    <property type="entry name" value="AAA"/>
    <property type="match status" value="1"/>
</dbReference>
<comment type="caution">
    <text evidence="5">The sequence shown here is derived from an EMBL/GenBank/DDBJ whole genome shotgun (WGS) entry which is preliminary data.</text>
</comment>
<dbReference type="EMBL" id="JACHWT010000001">
    <property type="protein sequence ID" value="MBB3115191.1"/>
    <property type="molecule type" value="Genomic_DNA"/>
</dbReference>
<dbReference type="PROSITE" id="PS00211">
    <property type="entry name" value="ABC_TRANSPORTER_1"/>
    <property type="match status" value="1"/>
</dbReference>
<dbReference type="AlphaFoldDB" id="A0A8H9Y847"/>
<dbReference type="InterPro" id="IPR015854">
    <property type="entry name" value="ABC_transpr_LolD-like"/>
</dbReference>
<dbReference type="Pfam" id="PF00005">
    <property type="entry name" value="ABC_tran"/>
    <property type="match status" value="1"/>
</dbReference>
<dbReference type="PANTHER" id="PTHR24220:SF685">
    <property type="entry name" value="ABC TRANSPORTER RELATED"/>
    <property type="match status" value="1"/>
</dbReference>
<keyword evidence="1" id="KW-0547">Nucleotide-binding</keyword>
<dbReference type="PANTHER" id="PTHR24220">
    <property type="entry name" value="IMPORT ATP-BINDING PROTEIN"/>
    <property type="match status" value="1"/>
</dbReference>
<accession>A0A8H9Y847</accession>
<dbReference type="GO" id="GO:0005886">
    <property type="term" value="C:plasma membrane"/>
    <property type="evidence" value="ECO:0007669"/>
    <property type="project" value="TreeGrafter"/>
</dbReference>
<feature type="compositionally biased region" description="Basic residues" evidence="3">
    <location>
        <begin position="14"/>
        <end position="24"/>
    </location>
</feature>
<evidence type="ECO:0000256" key="3">
    <source>
        <dbReference type="SAM" id="MobiDB-lite"/>
    </source>
</evidence>
<dbReference type="InterPro" id="IPR017871">
    <property type="entry name" value="ABC_transporter-like_CS"/>
</dbReference>
<feature type="compositionally biased region" description="Pro residues" evidence="3">
    <location>
        <begin position="235"/>
        <end position="245"/>
    </location>
</feature>
<evidence type="ECO:0000256" key="1">
    <source>
        <dbReference type="ARBA" id="ARBA00022741"/>
    </source>
</evidence>